<dbReference type="InterPro" id="IPR007110">
    <property type="entry name" value="Ig-like_dom"/>
</dbReference>
<evidence type="ECO:0000256" key="10">
    <source>
        <dbReference type="PROSITE-ProRule" id="PRU00302"/>
    </source>
</evidence>
<evidence type="ECO:0000259" key="14">
    <source>
        <dbReference type="PROSITE" id="PS50026"/>
    </source>
</evidence>
<evidence type="ECO:0000259" key="16">
    <source>
        <dbReference type="PROSITE" id="PS50835"/>
    </source>
</evidence>
<dbReference type="RefSeq" id="XP_039606940.1">
    <property type="nucleotide sequence ID" value="XM_039751006.1"/>
</dbReference>
<feature type="signal peptide" evidence="13">
    <location>
        <begin position="1"/>
        <end position="16"/>
    </location>
</feature>
<dbReference type="Gene3D" id="2.60.40.10">
    <property type="entry name" value="Immunoglobulins"/>
    <property type="match status" value="1"/>
</dbReference>
<dbReference type="SUPFAM" id="SSF57535">
    <property type="entry name" value="Complement control module/SCR domain"/>
    <property type="match status" value="1"/>
</dbReference>
<evidence type="ECO:0000259" key="17">
    <source>
        <dbReference type="PROSITE" id="PS50923"/>
    </source>
</evidence>
<feature type="compositionally biased region" description="Polar residues" evidence="12">
    <location>
        <begin position="1140"/>
        <end position="1151"/>
    </location>
</feature>
<evidence type="ECO:0000256" key="7">
    <source>
        <dbReference type="ARBA" id="ARBA00023180"/>
    </source>
</evidence>
<dbReference type="Pfam" id="PF07686">
    <property type="entry name" value="V-set"/>
    <property type="match status" value="1"/>
</dbReference>
<dbReference type="GO" id="GO:0005540">
    <property type="term" value="F:hyaluronic acid binding"/>
    <property type="evidence" value="ECO:0007669"/>
    <property type="project" value="InterPro"/>
</dbReference>
<dbReference type="GO" id="GO:0010001">
    <property type="term" value="P:glial cell differentiation"/>
    <property type="evidence" value="ECO:0007669"/>
    <property type="project" value="TreeGrafter"/>
</dbReference>
<evidence type="ECO:0000313" key="19">
    <source>
        <dbReference type="EMBL" id="KAG2462382.1"/>
    </source>
</evidence>
<dbReference type="Pfam" id="PF00008">
    <property type="entry name" value="EGF"/>
    <property type="match status" value="1"/>
</dbReference>
<dbReference type="PROSITE" id="PS01241">
    <property type="entry name" value="LINK_1"/>
    <property type="match status" value="1"/>
</dbReference>
<keyword evidence="6 9" id="KW-1015">Disulfide bond</keyword>
<evidence type="ECO:0000256" key="4">
    <source>
        <dbReference type="ARBA" id="ARBA00022737"/>
    </source>
</evidence>
<dbReference type="SMART" id="SM00406">
    <property type="entry name" value="IGv"/>
    <property type="match status" value="1"/>
</dbReference>
<evidence type="ECO:0000256" key="12">
    <source>
        <dbReference type="SAM" id="MobiDB-lite"/>
    </source>
</evidence>
<feature type="compositionally biased region" description="Basic and acidic residues" evidence="12">
    <location>
        <begin position="707"/>
        <end position="719"/>
    </location>
</feature>
<dbReference type="PROSITE" id="PS50041">
    <property type="entry name" value="C_TYPE_LECTIN_2"/>
    <property type="match status" value="1"/>
</dbReference>
<feature type="region of interest" description="Disordered" evidence="12">
    <location>
        <begin position="421"/>
        <end position="487"/>
    </location>
</feature>
<dbReference type="Gene3D" id="2.10.70.10">
    <property type="entry name" value="Complement Module, domain 1"/>
    <property type="match status" value="1"/>
</dbReference>
<sequence length="1410" mass="154726">MLGKLILFWMCPAIFGSFYNSEIDTDDTRNLNVKITANSPVMASLASTLILPCHLISTVPSTNVFEGRRKVLSTPRVKWTVISEGREAEILVARGLRVKVSEAFKGRASLLQYPEDLNNLTLQLEMLEPSDSGIYRCEVQQGLEDSHDIAEVKVKGVVFHYRDASNRYAFTFSRAQQACSEIGASIATPDKLIAAYNSGYEQCDAGWLSDQTVRYPIHNPRDGCYGDMDGFPGVRNYGVQDPEELYDVYCYVEDLRGEVFHSTSQDKLTLEEAKEYCAERGAELATTGQLYAAWNEGLDHCSPGWLADGSVRYPIIVPRERCGGNQAGVKTVYLHRNQTGFPEPSTHYDVFCFRGNDLSQGYTDSTLGYQATEPEHVDEVSPLRDVSEELNVALEQGEMEAKGSLDSFRLNKEMVAFEPTSIDGFTPDYSVSETSSGTSSPNLSTILSPEKLSLAHESSEPTSSADLDSHQLNHSESMPKKYKSPEIEDTVKDYEPLLGEYMTSESSTVQSNVSVGNPKHYQPMPETNIASVNYTNLSASSVGNPKHYQPMPETNAATETVSVKPKYYEGNPKHYQPMPETNIGSTTSTIQQEVSGESPHSYHPISAEINPSLEVPHQTEILGLNHQTYPPTAETNSTERPLIFSLNEKSEANLQTADSLHAHEGDEKSSVAKELEESHKEAPGSSGADVSGSILELSGYVPSGHSVTKELTRLPEKVESTTPLDNLEGTSVTVSNTEWPSEGSLQPTSSGSNENIPLIIVTSHTPFVEFTSSLPTKIKDTVSGDLEREIHETSTSQDQQSLYKANKLEGSSDDEELGSLDFKSLPKFEGSLEKNVPEMHQVEKSLDTSGIGETFKTDVYSSQTGVGNEPSGQSGLHEPISASGETTVYPVTTIMIPHMSGDGSGMTKSPLKVEFSGYPQEEKSELDISGSSTTLYTVTSFRELLKATGTVKQEAAGEVSGFPIHESGSVSYHDGSASIFTEPPSGHKQISITLFPDELQTPSGKIQPSVIPQESKTAESEYSGDHITATDVPASGSLDDMGKETFTVTDGSSSDTATTTASLLWTFSTQPTTTTHISLQGPTTNLVTYQTVESSEDNLETTLSPTSPTIKSTTVTEFELTVQTEDLFEEATRHEEEEGTPSTLTEFTSKPTLPALPTERAVLGHGENLSDACLENPCKNGGTCVEVGVSTKCLCLPSYGGELCKTDLEKCEVGWEKFQSFCYKHFIHRQSWELAEQHCRTSGGHLVSVMNPEEQEFINNNYKEYQWTGLNDKTIEGDFRWSDGNPLLYENWYHGQPDSYFLSGEDCVVMVWHDGGRWSDVPCNYHLSYTCKKGTSSCGQPPAVENAKILGTPRSQYETNSMTRYQCKEGFLQRQNPIIKCLSNGKWEEPQIVCVPANSSTEDKTPIVLQ</sequence>
<dbReference type="Gene3D" id="2.10.25.10">
    <property type="entry name" value="Laminin"/>
    <property type="match status" value="1"/>
</dbReference>
<dbReference type="OrthoDB" id="7357196at2759"/>
<keyword evidence="4" id="KW-0677">Repeat</keyword>
<dbReference type="Pfam" id="PF00193">
    <property type="entry name" value="Xlink"/>
    <property type="match status" value="2"/>
</dbReference>
<dbReference type="GO" id="GO:0007417">
    <property type="term" value="P:central nervous system development"/>
    <property type="evidence" value="ECO:0007669"/>
    <property type="project" value="TreeGrafter"/>
</dbReference>
<dbReference type="FunFam" id="3.10.100.10:FF:000003">
    <property type="entry name" value="Versican core protein"/>
    <property type="match status" value="1"/>
</dbReference>
<protein>
    <submittedName>
        <fullName evidence="19">PGCB protein</fullName>
    </submittedName>
</protein>
<feature type="domain" description="Link" evidence="18">
    <location>
        <begin position="157"/>
        <end position="252"/>
    </location>
</feature>
<dbReference type="PRINTS" id="PR01265">
    <property type="entry name" value="LINKMODULE"/>
</dbReference>
<dbReference type="InterPro" id="IPR016187">
    <property type="entry name" value="CTDL_fold"/>
</dbReference>
<evidence type="ECO:0000256" key="9">
    <source>
        <dbReference type="PROSITE-ProRule" id="PRU00076"/>
    </source>
</evidence>
<feature type="domain" description="Link" evidence="18">
    <location>
        <begin position="258"/>
        <end position="354"/>
    </location>
</feature>
<dbReference type="SMART" id="SM00032">
    <property type="entry name" value="CCP"/>
    <property type="match status" value="1"/>
</dbReference>
<comment type="caution">
    <text evidence="19">The sequence shown here is derived from an EMBL/GenBank/DDBJ whole genome shotgun (WGS) entry which is preliminary data.</text>
</comment>
<feature type="compositionally biased region" description="Polar residues" evidence="12">
    <location>
        <begin position="720"/>
        <end position="753"/>
    </location>
</feature>
<evidence type="ECO:0000256" key="5">
    <source>
        <dbReference type="ARBA" id="ARBA00022974"/>
    </source>
</evidence>
<keyword evidence="9" id="KW-0245">EGF-like domain</keyword>
<evidence type="ECO:0000256" key="13">
    <source>
        <dbReference type="SAM" id="SignalP"/>
    </source>
</evidence>
<evidence type="ECO:0000256" key="11">
    <source>
        <dbReference type="PROSITE-ProRule" id="PRU00323"/>
    </source>
</evidence>
<dbReference type="InterPro" id="IPR016186">
    <property type="entry name" value="C-type_lectin-like/link_sf"/>
</dbReference>
<accession>A0A8X7X5X3</accession>
<dbReference type="InterPro" id="IPR000742">
    <property type="entry name" value="EGF"/>
</dbReference>
<feature type="compositionally biased region" description="Low complexity" evidence="12">
    <location>
        <begin position="430"/>
        <end position="445"/>
    </location>
</feature>
<evidence type="ECO:0000256" key="6">
    <source>
        <dbReference type="ARBA" id="ARBA00023157"/>
    </source>
</evidence>
<dbReference type="Gene3D" id="3.10.100.10">
    <property type="entry name" value="Mannose-Binding Protein A, subunit A"/>
    <property type="match status" value="3"/>
</dbReference>
<dbReference type="FunFam" id="3.10.100.10:FF:000011">
    <property type="entry name" value="Aggrecan core protein"/>
    <property type="match status" value="1"/>
</dbReference>
<dbReference type="GO" id="GO:0072534">
    <property type="term" value="C:perineuronal net"/>
    <property type="evidence" value="ECO:0007669"/>
    <property type="project" value="TreeGrafter"/>
</dbReference>
<dbReference type="InterPro" id="IPR013106">
    <property type="entry name" value="Ig_V-set"/>
</dbReference>
<dbReference type="SUPFAM" id="SSF56436">
    <property type="entry name" value="C-type lectin-like"/>
    <property type="match status" value="3"/>
</dbReference>
<dbReference type="GO" id="GO:0005615">
    <property type="term" value="C:extracellular space"/>
    <property type="evidence" value="ECO:0007669"/>
    <property type="project" value="TreeGrafter"/>
</dbReference>
<feature type="disulfide bond" evidence="10">
    <location>
        <begin position="1338"/>
        <end position="1381"/>
    </location>
</feature>
<comment type="subcellular location">
    <subcellularLocation>
        <location evidence="1">Secreted</location>
    </subcellularLocation>
</comment>
<evidence type="ECO:0000256" key="2">
    <source>
        <dbReference type="ARBA" id="ARBA00022525"/>
    </source>
</evidence>
<gene>
    <name evidence="19" type="primary">Bcan</name>
    <name evidence="19" type="ORF">GTO96_0000440</name>
</gene>
<dbReference type="FunFam" id="2.10.70.10:FF:000003">
    <property type="entry name" value="Versican core protein"/>
    <property type="match status" value="1"/>
</dbReference>
<evidence type="ECO:0000256" key="8">
    <source>
        <dbReference type="ARBA" id="ARBA00023319"/>
    </source>
</evidence>
<dbReference type="CDD" id="cd00054">
    <property type="entry name" value="EGF_CA"/>
    <property type="match status" value="1"/>
</dbReference>
<keyword evidence="10" id="KW-0768">Sushi</keyword>
<dbReference type="InterPro" id="IPR003599">
    <property type="entry name" value="Ig_sub"/>
</dbReference>
<feature type="compositionally biased region" description="Basic and acidic residues" evidence="12">
    <location>
        <begin position="467"/>
        <end position="487"/>
    </location>
</feature>
<feature type="domain" description="Ig-like" evidence="16">
    <location>
        <begin position="12"/>
        <end position="150"/>
    </location>
</feature>
<keyword evidence="7" id="KW-0325">Glycoprotein</keyword>
<dbReference type="SMART" id="SM00409">
    <property type="entry name" value="IG"/>
    <property type="match status" value="1"/>
</dbReference>
<dbReference type="PANTHER" id="PTHR22804">
    <property type="entry name" value="AGGRECAN/VERSICAN PROTEOGLYCAN"/>
    <property type="match status" value="1"/>
</dbReference>
<feature type="domain" description="EGF-like" evidence="14">
    <location>
        <begin position="1169"/>
        <end position="1205"/>
    </location>
</feature>
<dbReference type="PROSITE" id="PS50026">
    <property type="entry name" value="EGF_3"/>
    <property type="match status" value="1"/>
</dbReference>
<feature type="region of interest" description="Disordered" evidence="12">
    <location>
        <begin position="660"/>
        <end position="691"/>
    </location>
</feature>
<dbReference type="Pfam" id="PF00059">
    <property type="entry name" value="Lectin_C"/>
    <property type="match status" value="1"/>
</dbReference>
<feature type="domain" description="Sushi" evidence="17">
    <location>
        <begin position="1336"/>
        <end position="1396"/>
    </location>
</feature>
<dbReference type="SMART" id="SM00034">
    <property type="entry name" value="CLECT"/>
    <property type="match status" value="1"/>
</dbReference>
<dbReference type="PROSITE" id="PS00615">
    <property type="entry name" value="C_TYPE_LECTIN_1"/>
    <property type="match status" value="1"/>
</dbReference>
<reference evidence="19 20" key="1">
    <citation type="journal article" date="2021" name="Cell">
        <title>Tracing the genetic footprints of vertebrate landing in non-teleost ray-finned fishes.</title>
        <authorList>
            <person name="Bi X."/>
            <person name="Wang K."/>
            <person name="Yang L."/>
            <person name="Pan H."/>
            <person name="Jiang H."/>
            <person name="Wei Q."/>
            <person name="Fang M."/>
            <person name="Yu H."/>
            <person name="Zhu C."/>
            <person name="Cai Y."/>
            <person name="He Y."/>
            <person name="Gan X."/>
            <person name="Zeng H."/>
            <person name="Yu D."/>
            <person name="Zhu Y."/>
            <person name="Jiang H."/>
            <person name="Qiu Q."/>
            <person name="Yang H."/>
            <person name="Zhang Y.E."/>
            <person name="Wang W."/>
            <person name="Zhu M."/>
            <person name="He S."/>
            <person name="Zhang G."/>
        </authorList>
    </citation>
    <scope>NUCLEOTIDE SEQUENCE [LARGE SCALE GENOMIC DNA]</scope>
    <source>
        <strain evidence="19">Bchr_013</strain>
    </source>
</reference>
<dbReference type="Pfam" id="PF00084">
    <property type="entry name" value="Sushi"/>
    <property type="match status" value="1"/>
</dbReference>
<feature type="disulfide bond" evidence="10">
    <location>
        <begin position="1367"/>
        <end position="1394"/>
    </location>
</feature>
<dbReference type="PROSITE" id="PS50923">
    <property type="entry name" value="SUSHI"/>
    <property type="match status" value="1"/>
</dbReference>
<dbReference type="PROSITE" id="PS50963">
    <property type="entry name" value="LINK_2"/>
    <property type="match status" value="2"/>
</dbReference>
<dbReference type="GO" id="GO:0045202">
    <property type="term" value="C:synapse"/>
    <property type="evidence" value="ECO:0007669"/>
    <property type="project" value="TreeGrafter"/>
</dbReference>
<keyword evidence="5" id="KW-0654">Proteoglycan</keyword>
<evidence type="ECO:0000256" key="1">
    <source>
        <dbReference type="ARBA" id="ARBA00004613"/>
    </source>
</evidence>
<dbReference type="GO" id="GO:0007155">
    <property type="term" value="P:cell adhesion"/>
    <property type="evidence" value="ECO:0007669"/>
    <property type="project" value="InterPro"/>
</dbReference>
<feature type="disulfide bond" evidence="9">
    <location>
        <begin position="1195"/>
        <end position="1204"/>
    </location>
</feature>
<feature type="disulfide bond" evidence="11">
    <location>
        <begin position="301"/>
        <end position="322"/>
    </location>
</feature>
<feature type="compositionally biased region" description="Basic and acidic residues" evidence="12">
    <location>
        <begin position="660"/>
        <end position="682"/>
    </location>
</feature>
<feature type="region of interest" description="Disordered" evidence="12">
    <location>
        <begin position="704"/>
        <end position="753"/>
    </location>
</feature>
<dbReference type="PROSITE" id="PS50835">
    <property type="entry name" value="IG_LIKE"/>
    <property type="match status" value="1"/>
</dbReference>
<feature type="compositionally biased region" description="Polar residues" evidence="12">
    <location>
        <begin position="861"/>
        <end position="874"/>
    </location>
</feature>
<dbReference type="InterPro" id="IPR050691">
    <property type="entry name" value="Hyaluronan_bind_Proteoglycan"/>
</dbReference>
<dbReference type="InterPro" id="IPR001304">
    <property type="entry name" value="C-type_lectin-like"/>
</dbReference>
<dbReference type="PANTHER" id="PTHR22804:SF41">
    <property type="entry name" value="BREVICAN CORE PROTEIN"/>
    <property type="match status" value="1"/>
</dbReference>
<feature type="region of interest" description="Disordered" evidence="12">
    <location>
        <begin position="1131"/>
        <end position="1151"/>
    </location>
</feature>
<dbReference type="InterPro" id="IPR018378">
    <property type="entry name" value="C-type_lectin_CS"/>
</dbReference>
<proteinExistence type="predicted"/>
<evidence type="ECO:0000259" key="18">
    <source>
        <dbReference type="PROSITE" id="PS50963"/>
    </source>
</evidence>
<dbReference type="GO" id="GO:0001501">
    <property type="term" value="P:skeletal system development"/>
    <property type="evidence" value="ECO:0007669"/>
    <property type="project" value="TreeGrafter"/>
</dbReference>
<feature type="region of interest" description="Disordered" evidence="12">
    <location>
        <begin position="861"/>
        <end position="881"/>
    </location>
</feature>
<dbReference type="CDD" id="cd03517">
    <property type="entry name" value="Link_domain_CSPGs_modules_1_3"/>
    <property type="match status" value="1"/>
</dbReference>
<evidence type="ECO:0000313" key="20">
    <source>
        <dbReference type="Proteomes" id="UP000886611"/>
    </source>
</evidence>
<dbReference type="SMART" id="SM00445">
    <property type="entry name" value="LINK"/>
    <property type="match status" value="2"/>
</dbReference>
<name>A0A8X7X5X3_POLSE</name>
<comment type="caution">
    <text evidence="9">Lacks conserved residue(s) required for the propagation of feature annotation.</text>
</comment>
<dbReference type="InterPro" id="IPR036179">
    <property type="entry name" value="Ig-like_dom_sf"/>
</dbReference>
<dbReference type="SMART" id="SM00181">
    <property type="entry name" value="EGF"/>
    <property type="match status" value="1"/>
</dbReference>
<dbReference type="GeneID" id="120527512"/>
<dbReference type="InterPro" id="IPR000538">
    <property type="entry name" value="Link_dom"/>
</dbReference>
<feature type="domain" description="C-type lectin" evidence="15">
    <location>
        <begin position="1218"/>
        <end position="1332"/>
    </location>
</feature>
<dbReference type="Proteomes" id="UP000886611">
    <property type="component" value="Unassembled WGS sequence"/>
</dbReference>
<feature type="disulfide bond" evidence="11">
    <location>
        <begin position="203"/>
        <end position="224"/>
    </location>
</feature>
<feature type="non-terminal residue" evidence="19">
    <location>
        <position position="1"/>
    </location>
</feature>
<dbReference type="InterPro" id="IPR000436">
    <property type="entry name" value="Sushi_SCR_CCP_dom"/>
</dbReference>
<dbReference type="RefSeq" id="XP_039606949.1">
    <property type="nucleotide sequence ID" value="XM_039751015.1"/>
</dbReference>
<dbReference type="GO" id="GO:0002052">
    <property type="term" value="P:positive regulation of neuroblast proliferation"/>
    <property type="evidence" value="ECO:0007669"/>
    <property type="project" value="TreeGrafter"/>
</dbReference>
<dbReference type="SUPFAM" id="SSF48726">
    <property type="entry name" value="Immunoglobulin"/>
    <property type="match status" value="1"/>
</dbReference>
<feature type="chain" id="PRO_5036474765" evidence="13">
    <location>
        <begin position="17"/>
        <end position="1410"/>
    </location>
</feature>
<feature type="compositionally biased region" description="Polar residues" evidence="12">
    <location>
        <begin position="1003"/>
        <end position="1015"/>
    </location>
</feature>
<keyword evidence="8" id="KW-0393">Immunoglobulin domain</keyword>
<keyword evidence="3 13" id="KW-0732">Signal</keyword>
<dbReference type="CDD" id="cd00033">
    <property type="entry name" value="CCP"/>
    <property type="match status" value="1"/>
</dbReference>
<dbReference type="InterPro" id="IPR013783">
    <property type="entry name" value="Ig-like_fold"/>
</dbReference>
<dbReference type="InterPro" id="IPR035976">
    <property type="entry name" value="Sushi/SCR/CCP_sf"/>
</dbReference>
<dbReference type="PROSITE" id="PS00022">
    <property type="entry name" value="EGF_1"/>
    <property type="match status" value="1"/>
</dbReference>
<dbReference type="EMBL" id="JAATIS010004040">
    <property type="protein sequence ID" value="KAG2462382.1"/>
    <property type="molecule type" value="Genomic_DNA"/>
</dbReference>
<organism evidence="19 20">
    <name type="scientific">Polypterus senegalus</name>
    <name type="common">Senegal bichir</name>
    <dbReference type="NCBI Taxonomy" id="55291"/>
    <lineage>
        <taxon>Eukaryota</taxon>
        <taxon>Metazoa</taxon>
        <taxon>Chordata</taxon>
        <taxon>Craniata</taxon>
        <taxon>Vertebrata</taxon>
        <taxon>Euteleostomi</taxon>
        <taxon>Actinopterygii</taxon>
        <taxon>Polypteriformes</taxon>
        <taxon>Polypteridae</taxon>
        <taxon>Polypterus</taxon>
    </lineage>
</organism>
<feature type="non-terminal residue" evidence="19">
    <location>
        <position position="1410"/>
    </location>
</feature>
<dbReference type="CDD" id="cd03520">
    <property type="entry name" value="Link_domain_CSPGs_modules_2_4"/>
    <property type="match status" value="1"/>
</dbReference>
<feature type="region of interest" description="Disordered" evidence="12">
    <location>
        <begin position="1003"/>
        <end position="1023"/>
    </location>
</feature>
<dbReference type="FunFam" id="3.10.100.10:FF:000002">
    <property type="entry name" value="Hyaluronan proteoglycan link protein 1"/>
    <property type="match status" value="1"/>
</dbReference>
<keyword evidence="20" id="KW-1185">Reference proteome</keyword>
<evidence type="ECO:0000259" key="15">
    <source>
        <dbReference type="PROSITE" id="PS50041"/>
    </source>
</evidence>
<evidence type="ECO:0000256" key="3">
    <source>
        <dbReference type="ARBA" id="ARBA00022729"/>
    </source>
</evidence>
<keyword evidence="2" id="KW-0964">Secreted</keyword>